<dbReference type="AlphaFoldDB" id="A0A2H1YGC2"/>
<evidence type="ECO:0000313" key="1">
    <source>
        <dbReference type="EMBL" id="SOS74421.1"/>
    </source>
</evidence>
<gene>
    <name evidence="1" type="ORF">TNO020_20097</name>
</gene>
<dbReference type="RefSeq" id="WP_145993201.1">
    <property type="nucleotide sequence ID" value="NZ_OENF01000012.1"/>
</dbReference>
<dbReference type="EMBL" id="OENF01000012">
    <property type="protein sequence ID" value="SOS74421.1"/>
    <property type="molecule type" value="Genomic_DNA"/>
</dbReference>
<organism evidence="1 2">
    <name type="scientific">Tenacibaculum piscium</name>
    <dbReference type="NCBI Taxonomy" id="1458515"/>
    <lineage>
        <taxon>Bacteria</taxon>
        <taxon>Pseudomonadati</taxon>
        <taxon>Bacteroidota</taxon>
        <taxon>Flavobacteriia</taxon>
        <taxon>Flavobacteriales</taxon>
        <taxon>Flavobacteriaceae</taxon>
        <taxon>Tenacibaculum</taxon>
    </lineage>
</organism>
<dbReference type="Proteomes" id="UP000234211">
    <property type="component" value="Unassembled WGS sequence"/>
</dbReference>
<sequence>MKKKSNIPKTFFGFLTASILFWLLINLSKQYTTEILFQVAYTNLPIKKIIIDTPVEKIPLLVKGSGFKLISTNFKNNILALNLSKVKNKNKNNYYFLTKELQPKLKNQLPSGIKLIRIQKDTIPLKIGTLHTKIVPLKPNLDLNFQLGYDLATPLKITPKNVLISGEKLIIEKIKELNLIEKKLVNISENTKITSKIQIPEHVKTTLKSAEISIFVDKFTQGEIEIPVLVKNAPKGINIFPKKVNVIYKVGLKNFNKINPNLFKIACDYKQIKIDETSYLTPKLIKKPDSITIIRIVPKKIDFLIHKKTAK</sequence>
<evidence type="ECO:0008006" key="3">
    <source>
        <dbReference type="Google" id="ProtNLM"/>
    </source>
</evidence>
<reference evidence="2" key="1">
    <citation type="submission" date="2017-11" db="EMBL/GenBank/DDBJ databases">
        <authorList>
            <person name="Duchaud E."/>
        </authorList>
    </citation>
    <scope>NUCLEOTIDE SEQUENCE [LARGE SCALE GENOMIC DNA]</scope>
    <source>
        <strain evidence="2">Tenacibaculum sp. TNO020</strain>
    </source>
</reference>
<proteinExistence type="predicted"/>
<protein>
    <recommendedName>
        <fullName evidence="3">YbbR-like domain-containing protein</fullName>
    </recommendedName>
</protein>
<keyword evidence="2" id="KW-1185">Reference proteome</keyword>
<dbReference type="OrthoDB" id="1150187at2"/>
<evidence type="ECO:0000313" key="2">
    <source>
        <dbReference type="Proteomes" id="UP000234211"/>
    </source>
</evidence>
<dbReference type="Gene3D" id="2.170.120.40">
    <property type="entry name" value="YbbR-like domain"/>
    <property type="match status" value="1"/>
</dbReference>
<accession>A0A2H1YGC2</accession>
<name>A0A2H1YGC2_9FLAO</name>